<dbReference type="PRINTS" id="PR00019">
    <property type="entry name" value="LEURICHRPT"/>
</dbReference>
<name>A0A843V9U5_COLES</name>
<keyword evidence="4" id="KW-0597">Phosphoprotein</keyword>
<dbReference type="PANTHER" id="PTHR48063:SF112">
    <property type="entry name" value="RECEPTOR LIKE PROTEIN 30-LIKE"/>
    <property type="match status" value="1"/>
</dbReference>
<evidence type="ECO:0000256" key="13">
    <source>
        <dbReference type="ARBA" id="ARBA00023180"/>
    </source>
</evidence>
<dbReference type="Proteomes" id="UP000652761">
    <property type="component" value="Unassembled WGS sequence"/>
</dbReference>
<evidence type="ECO:0000256" key="11">
    <source>
        <dbReference type="ARBA" id="ARBA00023136"/>
    </source>
</evidence>
<evidence type="ECO:0000259" key="15">
    <source>
        <dbReference type="Pfam" id="PF08263"/>
    </source>
</evidence>
<dbReference type="Pfam" id="PF08263">
    <property type="entry name" value="LRRNT_2"/>
    <property type="match status" value="1"/>
</dbReference>
<evidence type="ECO:0000256" key="8">
    <source>
        <dbReference type="ARBA" id="ARBA00022737"/>
    </source>
</evidence>
<keyword evidence="10" id="KW-1133">Transmembrane helix</keyword>
<keyword evidence="7 14" id="KW-0732">Signal</keyword>
<dbReference type="SUPFAM" id="SSF52058">
    <property type="entry name" value="L domain-like"/>
    <property type="match status" value="3"/>
</dbReference>
<evidence type="ECO:0000256" key="14">
    <source>
        <dbReference type="SAM" id="SignalP"/>
    </source>
</evidence>
<evidence type="ECO:0000313" key="18">
    <source>
        <dbReference type="Proteomes" id="UP000652761"/>
    </source>
</evidence>
<comment type="caution">
    <text evidence="17">The sequence shown here is derived from an EMBL/GenBank/DDBJ whole genome shotgun (WGS) entry which is preliminary data.</text>
</comment>
<feature type="signal peptide" evidence="14">
    <location>
        <begin position="1"/>
        <end position="38"/>
    </location>
</feature>
<evidence type="ECO:0000259" key="16">
    <source>
        <dbReference type="Pfam" id="PF23598"/>
    </source>
</evidence>
<sequence>MATNTHHHTLLSALHCFERRRLLLLLLGLVCLCNVVGGSNSTWSRPGGCIDSEREALLQFKRGLPHDPANRLSSWTADGSDCCGWNGVSCDSMSGHVVKLDLKSPGSERFLNASRMQSYSRSLGGVIGPSLLGLKYLAYLDLSYNDFKKKPIPEFLGSLSNLEYLYLSGANLQGRIPHHLGNLSRLQTLDLSNNGFWGLSMGGDVKWMSQLSSLQHLNLYQVDISSDHGSSGKLLVALNMLPSLSWVNLGSCGLKSIPSFPHVNLTSLSFLDLSENDIQSPFVEWLTNITSLEHLDLSWNNFEGGVPSVIWSMSSLTELIISGNERLDGKLPRNQSSLCKLQRLEMRWVNISGDVNELEGSFSGCIRNSLQSLDLRSTRLTGSFPSWLVEMKRLKYLSLPSNSLQGPIPTSLGGLSSLEELDLSENNLNGSIPHSLGGLSRLTSLDLRSNHLQGAIPESLGNLSSLEELFLDHNNLSGPISAEILSSLSSLQLLDLSDNRLEGMVSAAHLSNFRSLRMLSMANNPIIFNISTDWVPPFRLAVVDLSLCKVGPLFPTWLRLQQNVDTFNLSNSGISDAIPDSYWSSTSSINILDLSNNQITGRLLDSLKHIVIRNLDIHSNRLEGEWPHQLPSTELSILDMSSNSFTGAIPKDVGEAMPSLQMLVVSNNKLNGSIPRSLCQLMLLLYLDLSRNNFSGNIPDCWKPSPYTVGLVVLHLSHNSLVGVIPNSLGYHSKALPPPGAVEALNTLLILQVELCLHLPPKQFGPESCWLSS</sequence>
<evidence type="ECO:0008006" key="19">
    <source>
        <dbReference type="Google" id="ProtNLM"/>
    </source>
</evidence>
<keyword evidence="9" id="KW-0832">Ubl conjugation</keyword>
<dbReference type="PROSITE" id="PS51450">
    <property type="entry name" value="LRR"/>
    <property type="match status" value="1"/>
</dbReference>
<evidence type="ECO:0000256" key="5">
    <source>
        <dbReference type="ARBA" id="ARBA00022614"/>
    </source>
</evidence>
<feature type="chain" id="PRO_5032634189" description="Leucine-rich repeat-containing N-terminal plant-type domain-containing protein" evidence="14">
    <location>
        <begin position="39"/>
        <end position="773"/>
    </location>
</feature>
<dbReference type="InterPro" id="IPR001611">
    <property type="entry name" value="Leu-rich_rpt"/>
</dbReference>
<dbReference type="GO" id="GO:0005886">
    <property type="term" value="C:plasma membrane"/>
    <property type="evidence" value="ECO:0007669"/>
    <property type="project" value="UniProtKB-SubCell"/>
</dbReference>
<comment type="subcellular location">
    <subcellularLocation>
        <location evidence="1">Cell membrane</location>
        <topology evidence="1">Single-pass type I membrane protein</topology>
    </subcellularLocation>
</comment>
<evidence type="ECO:0000256" key="2">
    <source>
        <dbReference type="ARBA" id="ARBA00009592"/>
    </source>
</evidence>
<dbReference type="Pfam" id="PF23598">
    <property type="entry name" value="LRR_14"/>
    <property type="match status" value="1"/>
</dbReference>
<dbReference type="GO" id="GO:0010082">
    <property type="term" value="P:regulation of root meristem growth"/>
    <property type="evidence" value="ECO:0007669"/>
    <property type="project" value="UniProtKB-ARBA"/>
</dbReference>
<keyword evidence="11" id="KW-0472">Membrane</keyword>
<dbReference type="FunFam" id="3.80.10.10:FF:000649">
    <property type="entry name" value="Leucine Rich Repeat family protein"/>
    <property type="match status" value="1"/>
</dbReference>
<evidence type="ECO:0000256" key="6">
    <source>
        <dbReference type="ARBA" id="ARBA00022692"/>
    </source>
</evidence>
<comment type="similarity">
    <text evidence="2">Belongs to the RLP family.</text>
</comment>
<keyword evidence="5" id="KW-0433">Leucine-rich repeat</keyword>
<feature type="domain" description="Leucine-rich repeat-containing N-terminal plant-type" evidence="15">
    <location>
        <begin position="51"/>
        <end position="91"/>
    </location>
</feature>
<keyword evidence="13" id="KW-0325">Glycoprotein</keyword>
<keyword evidence="8" id="KW-0677">Repeat</keyword>
<evidence type="ECO:0000256" key="7">
    <source>
        <dbReference type="ARBA" id="ARBA00022729"/>
    </source>
</evidence>
<dbReference type="Gene3D" id="3.80.10.10">
    <property type="entry name" value="Ribonuclease Inhibitor"/>
    <property type="match status" value="3"/>
</dbReference>
<organism evidence="17 18">
    <name type="scientific">Colocasia esculenta</name>
    <name type="common">Wild taro</name>
    <name type="synonym">Arum esculentum</name>
    <dbReference type="NCBI Taxonomy" id="4460"/>
    <lineage>
        <taxon>Eukaryota</taxon>
        <taxon>Viridiplantae</taxon>
        <taxon>Streptophyta</taxon>
        <taxon>Embryophyta</taxon>
        <taxon>Tracheophyta</taxon>
        <taxon>Spermatophyta</taxon>
        <taxon>Magnoliopsida</taxon>
        <taxon>Liliopsida</taxon>
        <taxon>Araceae</taxon>
        <taxon>Aroideae</taxon>
        <taxon>Colocasieae</taxon>
        <taxon>Colocasia</taxon>
    </lineage>
</organism>
<dbReference type="InterPro" id="IPR055414">
    <property type="entry name" value="LRR_R13L4/SHOC2-like"/>
</dbReference>
<feature type="domain" description="Disease resistance R13L4/SHOC-2-like LRR" evidence="16">
    <location>
        <begin position="391"/>
        <end position="558"/>
    </location>
</feature>
<accession>A0A843V9U5</accession>
<evidence type="ECO:0000256" key="10">
    <source>
        <dbReference type="ARBA" id="ARBA00022989"/>
    </source>
</evidence>
<keyword evidence="18" id="KW-1185">Reference proteome</keyword>
<evidence type="ECO:0000256" key="1">
    <source>
        <dbReference type="ARBA" id="ARBA00004251"/>
    </source>
</evidence>
<keyword evidence="3" id="KW-1003">Cell membrane</keyword>
<proteinExistence type="inferred from homology"/>
<dbReference type="Pfam" id="PF13855">
    <property type="entry name" value="LRR_8"/>
    <property type="match status" value="2"/>
</dbReference>
<reference evidence="17" key="1">
    <citation type="submission" date="2017-07" db="EMBL/GenBank/DDBJ databases">
        <title>Taro Niue Genome Assembly and Annotation.</title>
        <authorList>
            <person name="Atibalentja N."/>
            <person name="Keating K."/>
            <person name="Fields C.J."/>
        </authorList>
    </citation>
    <scope>NUCLEOTIDE SEQUENCE</scope>
    <source>
        <strain evidence="17">Niue_2</strain>
        <tissue evidence="17">Leaf</tissue>
    </source>
</reference>
<evidence type="ECO:0000256" key="9">
    <source>
        <dbReference type="ARBA" id="ARBA00022843"/>
    </source>
</evidence>
<dbReference type="FunFam" id="3.80.10.10:FF:000775">
    <property type="entry name" value="Predicted protein"/>
    <property type="match status" value="1"/>
</dbReference>
<evidence type="ECO:0000256" key="12">
    <source>
        <dbReference type="ARBA" id="ARBA00023157"/>
    </source>
</evidence>
<dbReference type="GO" id="GO:0010074">
    <property type="term" value="P:maintenance of meristem identity"/>
    <property type="evidence" value="ECO:0007669"/>
    <property type="project" value="UniProtKB-ARBA"/>
</dbReference>
<dbReference type="Pfam" id="PF00560">
    <property type="entry name" value="LRR_1"/>
    <property type="match status" value="4"/>
</dbReference>
<protein>
    <recommendedName>
        <fullName evidence="19">Leucine-rich repeat-containing N-terminal plant-type domain-containing protein</fullName>
    </recommendedName>
</protein>
<dbReference type="InterPro" id="IPR003591">
    <property type="entry name" value="Leu-rich_rpt_typical-subtyp"/>
</dbReference>
<dbReference type="EMBL" id="NMUH01001047">
    <property type="protein sequence ID" value="MQL88329.1"/>
    <property type="molecule type" value="Genomic_DNA"/>
</dbReference>
<dbReference type="SMART" id="SM00365">
    <property type="entry name" value="LRR_SD22"/>
    <property type="match status" value="6"/>
</dbReference>
<keyword evidence="12" id="KW-1015">Disulfide bond</keyword>
<dbReference type="FunFam" id="3.80.10.10:FF:000095">
    <property type="entry name" value="LRR receptor-like serine/threonine-protein kinase GSO1"/>
    <property type="match status" value="1"/>
</dbReference>
<dbReference type="InterPro" id="IPR032675">
    <property type="entry name" value="LRR_dom_sf"/>
</dbReference>
<dbReference type="SMART" id="SM00369">
    <property type="entry name" value="LRR_TYP"/>
    <property type="match status" value="10"/>
</dbReference>
<gene>
    <name evidence="17" type="ORF">Taro_020889</name>
</gene>
<evidence type="ECO:0000256" key="4">
    <source>
        <dbReference type="ARBA" id="ARBA00022553"/>
    </source>
</evidence>
<dbReference type="AlphaFoldDB" id="A0A843V9U5"/>
<dbReference type="OrthoDB" id="1907415at2759"/>
<evidence type="ECO:0000256" key="3">
    <source>
        <dbReference type="ARBA" id="ARBA00022475"/>
    </source>
</evidence>
<keyword evidence="6" id="KW-0812">Transmembrane</keyword>
<dbReference type="PANTHER" id="PTHR48063">
    <property type="entry name" value="LRR RECEPTOR-LIKE KINASE"/>
    <property type="match status" value="1"/>
</dbReference>
<dbReference type="InterPro" id="IPR013210">
    <property type="entry name" value="LRR_N_plant-typ"/>
</dbReference>
<evidence type="ECO:0000313" key="17">
    <source>
        <dbReference type="EMBL" id="MQL88329.1"/>
    </source>
</evidence>
<dbReference type="InterPro" id="IPR046956">
    <property type="entry name" value="RLP23-like"/>
</dbReference>